<dbReference type="Proteomes" id="UP000887566">
    <property type="component" value="Unplaced"/>
</dbReference>
<feature type="binding site" evidence="8">
    <location>
        <position position="102"/>
    </location>
    <ligand>
        <name>substrate</name>
    </ligand>
</feature>
<name>A0A914X4T1_9BILA</name>
<keyword evidence="5 8" id="KW-0223">Dioxygenase</keyword>
<dbReference type="InterPro" id="IPR014710">
    <property type="entry name" value="RmlC-like_jellyroll"/>
</dbReference>
<dbReference type="PANTHER" id="PTHR15497:SF1">
    <property type="entry name" value="3-HYDROXYANTHRANILATE 3,4-DIOXYGENASE"/>
    <property type="match status" value="1"/>
</dbReference>
<evidence type="ECO:0000313" key="11">
    <source>
        <dbReference type="WBParaSite" id="PSAMB.scaffold634size45022.g7513.t1"/>
    </source>
</evidence>
<dbReference type="PANTHER" id="PTHR15497">
    <property type="entry name" value="3-HYDROXYANTHRANILATE 3,4-DIOXYGENASE"/>
    <property type="match status" value="1"/>
</dbReference>
<dbReference type="GO" id="GO:0008198">
    <property type="term" value="F:ferrous iron binding"/>
    <property type="evidence" value="ECO:0007669"/>
    <property type="project" value="UniProtKB-UniRule"/>
</dbReference>
<evidence type="ECO:0000256" key="9">
    <source>
        <dbReference type="SAM" id="MobiDB-lite"/>
    </source>
</evidence>
<dbReference type="GO" id="GO:0043420">
    <property type="term" value="P:anthranilate metabolic process"/>
    <property type="evidence" value="ECO:0007669"/>
    <property type="project" value="UniProtKB-UniRule"/>
</dbReference>
<comment type="cofactor">
    <cofactor evidence="1 8">
        <name>Fe(2+)</name>
        <dbReference type="ChEBI" id="CHEBI:29033"/>
    </cofactor>
</comment>
<feature type="binding site" evidence="8">
    <location>
        <position position="96"/>
    </location>
    <ligand>
        <name>Fe cation</name>
        <dbReference type="ChEBI" id="CHEBI:24875"/>
        <note>catalytic</note>
    </ligand>
</feature>
<feature type="binding site" evidence="8">
    <location>
        <position position="140"/>
    </location>
    <ligand>
        <name>Fe cation</name>
        <dbReference type="ChEBI" id="CHEBI:24875"/>
        <note>catalytic</note>
    </ligand>
</feature>
<feature type="binding site" evidence="8">
    <location>
        <position position="154"/>
    </location>
    <ligand>
        <name>substrate</name>
    </ligand>
</feature>
<dbReference type="InterPro" id="IPR011051">
    <property type="entry name" value="RmlC_Cupin_sf"/>
</dbReference>
<reference evidence="11" key="1">
    <citation type="submission" date="2022-11" db="UniProtKB">
        <authorList>
            <consortium name="WormBaseParasite"/>
        </authorList>
    </citation>
    <scope>IDENTIFICATION</scope>
</reference>
<proteinExistence type="inferred from homology"/>
<dbReference type="CDD" id="cd06123">
    <property type="entry name" value="cupin_HAO"/>
    <property type="match status" value="1"/>
</dbReference>
<accession>A0A914X4T1</accession>
<feature type="binding site" evidence="8">
    <location>
        <position position="144"/>
    </location>
    <ligand>
        <name>substrate</name>
    </ligand>
</feature>
<dbReference type="GO" id="GO:0034354">
    <property type="term" value="P:'de novo' NAD+ biosynthetic process from L-tryptophan"/>
    <property type="evidence" value="ECO:0007669"/>
    <property type="project" value="UniProtKB-UniRule"/>
</dbReference>
<comment type="function">
    <text evidence="2 8">Catalyzes the oxidative ring opening of 3-hydroxyanthranilate to 2-amino-3-carboxymuconate semialdehyde, which spontaneously cyclizes to quinolinate.</text>
</comment>
<dbReference type="NCBIfam" id="TIGR03037">
    <property type="entry name" value="anthran_nbaC"/>
    <property type="match status" value="1"/>
</dbReference>
<dbReference type="EC" id="1.13.11.6" evidence="8"/>
<evidence type="ECO:0000256" key="1">
    <source>
        <dbReference type="ARBA" id="ARBA00001954"/>
    </source>
</evidence>
<dbReference type="GO" id="GO:0005737">
    <property type="term" value="C:cytoplasm"/>
    <property type="evidence" value="ECO:0007669"/>
    <property type="project" value="UniProtKB-SubCell"/>
</dbReference>
<evidence type="ECO:0000313" key="10">
    <source>
        <dbReference type="Proteomes" id="UP000887566"/>
    </source>
</evidence>
<feature type="region of interest" description="Domain B" evidence="8">
    <location>
        <begin position="211"/>
        <end position="338"/>
    </location>
</feature>
<dbReference type="SUPFAM" id="SSF51182">
    <property type="entry name" value="RmlC-like cupins"/>
    <property type="match status" value="1"/>
</dbReference>
<keyword evidence="6 8" id="KW-0560">Oxidoreductase</keyword>
<dbReference type="WBParaSite" id="PSAMB.scaffold634size45022.g7513.t1">
    <property type="protein sequence ID" value="PSAMB.scaffold634size45022.g7513.t1"/>
    <property type="gene ID" value="PSAMB.scaffold634size45022.g7513"/>
</dbReference>
<evidence type="ECO:0000256" key="7">
    <source>
        <dbReference type="ARBA" id="ARBA00023004"/>
    </source>
</evidence>
<evidence type="ECO:0000256" key="5">
    <source>
        <dbReference type="ARBA" id="ARBA00022964"/>
    </source>
</evidence>
<keyword evidence="4 8" id="KW-0479">Metal-binding</keyword>
<comment type="catalytic activity">
    <reaction evidence="8">
        <text>3-hydroxyanthranilate + O2 = (2Z,4Z)-2-amino-3-carboxymuconate 6-semialdehyde</text>
        <dbReference type="Rhea" id="RHEA:17953"/>
        <dbReference type="ChEBI" id="CHEBI:15379"/>
        <dbReference type="ChEBI" id="CHEBI:36559"/>
        <dbReference type="ChEBI" id="CHEBI:77612"/>
        <dbReference type="EC" id="1.13.11.6"/>
    </reaction>
</comment>
<evidence type="ECO:0000256" key="4">
    <source>
        <dbReference type="ARBA" id="ARBA00022723"/>
    </source>
</evidence>
<protein>
    <recommendedName>
        <fullName evidence="8">3-hydroxyanthranilate 3,4-dioxygenase</fullName>
        <ecNumber evidence="8">1.13.11.6</ecNumber>
    </recommendedName>
    <alternativeName>
        <fullName evidence="8">3-hydroxyanthranilate oxygenase</fullName>
        <shortName evidence="8">3-HAO</shortName>
    </alternativeName>
    <alternativeName>
        <fullName evidence="8">3-hydroxyanthranilic acid dioxygenase</fullName>
        <shortName evidence="8">HAD</shortName>
    </alternativeName>
</protein>
<dbReference type="HAMAP" id="MF_00825">
    <property type="entry name" value="3_HAO"/>
    <property type="match status" value="1"/>
</dbReference>
<keyword evidence="3 8" id="KW-0662">Pyridine nucleotide biosynthesis</keyword>
<dbReference type="InterPro" id="IPR010329">
    <property type="entry name" value="3hydroanth_dOase"/>
</dbReference>
<dbReference type="Pfam" id="PF06052">
    <property type="entry name" value="3-HAO"/>
    <property type="match status" value="1"/>
</dbReference>
<evidence type="ECO:0000256" key="6">
    <source>
        <dbReference type="ARBA" id="ARBA00023002"/>
    </source>
</evidence>
<comment type="similarity">
    <text evidence="8">Belongs to the 3-HAO family.</text>
</comment>
<keyword evidence="7 8" id="KW-0408">Iron</keyword>
<evidence type="ECO:0000256" key="3">
    <source>
        <dbReference type="ARBA" id="ARBA00022642"/>
    </source>
</evidence>
<dbReference type="Gene3D" id="2.60.120.10">
    <property type="entry name" value="Jelly Rolls"/>
    <property type="match status" value="1"/>
</dbReference>
<organism evidence="10 11">
    <name type="scientific">Plectus sambesii</name>
    <dbReference type="NCBI Taxonomy" id="2011161"/>
    <lineage>
        <taxon>Eukaryota</taxon>
        <taxon>Metazoa</taxon>
        <taxon>Ecdysozoa</taxon>
        <taxon>Nematoda</taxon>
        <taxon>Chromadorea</taxon>
        <taxon>Plectida</taxon>
        <taxon>Plectina</taxon>
        <taxon>Plectoidea</taxon>
        <taxon>Plectidae</taxon>
        <taxon>Plectus</taxon>
    </lineage>
</organism>
<keyword evidence="10" id="KW-1185">Reference proteome</keyword>
<dbReference type="GO" id="GO:0000334">
    <property type="term" value="F:3-hydroxyanthranilate 3,4-dioxygenase activity"/>
    <property type="evidence" value="ECO:0007669"/>
    <property type="project" value="UniProtKB-UniRule"/>
</dbReference>
<comment type="pathway">
    <text evidence="8">Cofactor biosynthesis; NAD(+) biosynthesis; quinolinate from L-kynurenine: step 3/3.</text>
</comment>
<dbReference type="AlphaFoldDB" id="A0A914X4T1"/>
<evidence type="ECO:0000256" key="8">
    <source>
        <dbReference type="HAMAP-Rule" id="MF_03019"/>
    </source>
</evidence>
<dbReference type="GO" id="GO:0019805">
    <property type="term" value="P:quinolinate biosynthetic process"/>
    <property type="evidence" value="ECO:0007669"/>
    <property type="project" value="UniProtKB-UniRule"/>
</dbReference>
<keyword evidence="8" id="KW-0963">Cytoplasm</keyword>
<feature type="region of interest" description="Domain A (catalytic)" evidence="8">
    <location>
        <begin position="1"/>
        <end position="211"/>
    </location>
</feature>
<feature type="binding site" evidence="8">
    <location>
        <position position="92"/>
    </location>
    <ligand>
        <name>O2</name>
        <dbReference type="ChEBI" id="CHEBI:15379"/>
    </ligand>
</feature>
<evidence type="ECO:0000256" key="2">
    <source>
        <dbReference type="ARBA" id="ARBA00002752"/>
    </source>
</evidence>
<comment type="caution">
    <text evidence="8">Lacks conserved residue(s) required for the propagation of feature annotation.</text>
</comment>
<comment type="subcellular location">
    <subcellularLocation>
        <location evidence="8">Cytoplasm</location>
    </subcellularLocation>
</comment>
<feature type="binding site" evidence="8">
    <location>
        <position position="102"/>
    </location>
    <ligand>
        <name>Fe cation</name>
        <dbReference type="ChEBI" id="CHEBI:24875"/>
        <note>catalytic</note>
    </ligand>
</feature>
<feature type="compositionally biased region" description="Basic and acidic residues" evidence="9">
    <location>
        <begin position="215"/>
        <end position="227"/>
    </location>
</feature>
<feature type="region of interest" description="Disordered" evidence="9">
    <location>
        <begin position="208"/>
        <end position="227"/>
    </location>
</feature>
<sequence length="338" mass="37902">MSATSKPDLSTLLYSAMPAMDRTTVVLCTGLHSVMREEQSPTTSTEMASGVTTFHVSSWVQENEKDFEPPVCNKAMYSDQLKAFFVGGPNQRADYHIEAGEELFYQVSGDMCLKVVEKGEKKDLVIKERHMFLLPARIQHSPQRFAGTVGCVVERTRAPWEKDGLRYFVKDSPAPLYERWFHLEDVVKDLPPVIKGFFASEAHATGAPTADSVVESDRPYEPDHETTLDPPFDVEDWIKKNFEAIKSNSPVPLFDTKKYKTQVLAYGEGSYKLPSFPGETLLLQMVGKRSVIIGGETLEMDVQDLTRVPADTEFELRVIGPESVTLLMRMPTPTSPNN</sequence>
<dbReference type="GO" id="GO:0006569">
    <property type="term" value="P:L-tryptophan catabolic process"/>
    <property type="evidence" value="ECO:0007669"/>
    <property type="project" value="UniProtKB-UniRule"/>
</dbReference>